<evidence type="ECO:0000313" key="2">
    <source>
        <dbReference type="EMBL" id="GIY35364.1"/>
    </source>
</evidence>
<keyword evidence="1" id="KW-1133">Transmembrane helix</keyword>
<keyword evidence="3" id="KW-1185">Reference proteome</keyword>
<name>A0AAV4SQU5_CAEEX</name>
<proteinExistence type="predicted"/>
<evidence type="ECO:0000256" key="1">
    <source>
        <dbReference type="SAM" id="Phobius"/>
    </source>
</evidence>
<reference evidence="2 3" key="1">
    <citation type="submission" date="2021-06" db="EMBL/GenBank/DDBJ databases">
        <title>Caerostris extrusa draft genome.</title>
        <authorList>
            <person name="Kono N."/>
            <person name="Arakawa K."/>
        </authorList>
    </citation>
    <scope>NUCLEOTIDE SEQUENCE [LARGE SCALE GENOMIC DNA]</scope>
</reference>
<evidence type="ECO:0000313" key="3">
    <source>
        <dbReference type="Proteomes" id="UP001054945"/>
    </source>
</evidence>
<sequence>NLLRSGRHFLWVSHFTDRYFLLAAAAAAIYLQVCLVCLLILSRRSVCFDHCLETLFIMKCRKSNLPPFCRRPFEEWMCRRIEIKVDTGVGYEIS</sequence>
<feature type="transmembrane region" description="Helical" evidence="1">
    <location>
        <begin position="20"/>
        <end position="41"/>
    </location>
</feature>
<organism evidence="2 3">
    <name type="scientific">Caerostris extrusa</name>
    <name type="common">Bark spider</name>
    <name type="synonym">Caerostris bankana</name>
    <dbReference type="NCBI Taxonomy" id="172846"/>
    <lineage>
        <taxon>Eukaryota</taxon>
        <taxon>Metazoa</taxon>
        <taxon>Ecdysozoa</taxon>
        <taxon>Arthropoda</taxon>
        <taxon>Chelicerata</taxon>
        <taxon>Arachnida</taxon>
        <taxon>Araneae</taxon>
        <taxon>Araneomorphae</taxon>
        <taxon>Entelegynae</taxon>
        <taxon>Araneoidea</taxon>
        <taxon>Araneidae</taxon>
        <taxon>Caerostris</taxon>
    </lineage>
</organism>
<feature type="non-terminal residue" evidence="2">
    <location>
        <position position="1"/>
    </location>
</feature>
<gene>
    <name evidence="2" type="ORF">CEXT_231911</name>
</gene>
<dbReference type="Proteomes" id="UP001054945">
    <property type="component" value="Unassembled WGS sequence"/>
</dbReference>
<dbReference type="EMBL" id="BPLR01009903">
    <property type="protein sequence ID" value="GIY35364.1"/>
    <property type="molecule type" value="Genomic_DNA"/>
</dbReference>
<keyword evidence="1" id="KW-0812">Transmembrane</keyword>
<comment type="caution">
    <text evidence="2">The sequence shown here is derived from an EMBL/GenBank/DDBJ whole genome shotgun (WGS) entry which is preliminary data.</text>
</comment>
<keyword evidence="1" id="KW-0472">Membrane</keyword>
<protein>
    <submittedName>
        <fullName evidence="2">Uncharacterized protein</fullName>
    </submittedName>
</protein>
<accession>A0AAV4SQU5</accession>
<dbReference type="AlphaFoldDB" id="A0AAV4SQU5"/>